<protein>
    <recommendedName>
        <fullName evidence="7">Endolytic murein transglycosylase</fullName>
        <ecNumber evidence="7">4.2.2.29</ecNumber>
    </recommendedName>
    <alternativeName>
        <fullName evidence="7">Peptidoglycan lytic transglycosylase</fullName>
    </alternativeName>
    <alternativeName>
        <fullName evidence="7">Peptidoglycan polymerization terminase</fullName>
    </alternativeName>
</protein>
<dbReference type="GO" id="GO:0071555">
    <property type="term" value="P:cell wall organization"/>
    <property type="evidence" value="ECO:0007669"/>
    <property type="project" value="UniProtKB-KW"/>
</dbReference>
<dbReference type="GO" id="GO:0005886">
    <property type="term" value="C:plasma membrane"/>
    <property type="evidence" value="ECO:0007669"/>
    <property type="project" value="UniProtKB-SubCell"/>
</dbReference>
<dbReference type="Gene3D" id="3.30.1490.480">
    <property type="entry name" value="Endolytic murein transglycosylase"/>
    <property type="match status" value="1"/>
</dbReference>
<dbReference type="Proteomes" id="UP000599024">
    <property type="component" value="Unassembled WGS sequence"/>
</dbReference>
<dbReference type="GO" id="GO:0009252">
    <property type="term" value="P:peptidoglycan biosynthetic process"/>
    <property type="evidence" value="ECO:0007669"/>
    <property type="project" value="UniProtKB-UniRule"/>
</dbReference>
<dbReference type="Pfam" id="PF02618">
    <property type="entry name" value="YceG"/>
    <property type="match status" value="1"/>
</dbReference>
<dbReference type="PANTHER" id="PTHR30518">
    <property type="entry name" value="ENDOLYTIC MUREIN TRANSGLYCOSYLASE"/>
    <property type="match status" value="1"/>
</dbReference>
<dbReference type="InterPro" id="IPR003770">
    <property type="entry name" value="MLTG-like"/>
</dbReference>
<sequence length="350" mass="38451">MAACLPSLQRQTGSLLLRLLLSTALVAVLVAALAVGWLYLYDLQPGSVPEGAEVAEAVVVIPPGSSLQQIEEILAEAGLIYADRRFSLLARILGLAGEIPAGEFSLSTGLRPHALLQALVQAKPIQHPLTIPEGLRLTEIAARFAAGGWCSEEDFMRRAADPDLIRSLGLGELESLEGYFYPDTYNLTRGGHDVDGLITMMVRRFQVIWDSLERDGQEGLSRHEVVILASVVEKETGKAAERPLIAGVFHNRLARKMRLQTDPTVIYGIKDFDGNITRKHLREYTPYNTYVIPGLPAGPIASPGRAALQAVLKPQPSEYLYFVSKKDGSHYFSKTLAEHNRAVRKYQLGR</sequence>
<dbReference type="CDD" id="cd08010">
    <property type="entry name" value="MltG_like"/>
    <property type="match status" value="1"/>
</dbReference>
<accession>A0A8J6NCB4</accession>
<evidence type="ECO:0000256" key="7">
    <source>
        <dbReference type="HAMAP-Rule" id="MF_02065"/>
    </source>
</evidence>
<evidence type="ECO:0000313" key="8">
    <source>
        <dbReference type="EMBL" id="MBC8209220.1"/>
    </source>
</evidence>
<comment type="similarity">
    <text evidence="7">Belongs to the transglycosylase MltG family.</text>
</comment>
<proteinExistence type="inferred from homology"/>
<dbReference type="Gene3D" id="3.30.160.60">
    <property type="entry name" value="Classic Zinc Finger"/>
    <property type="match status" value="1"/>
</dbReference>
<gene>
    <name evidence="7 8" type="primary">mltG</name>
    <name evidence="8" type="ORF">H8E79_08660</name>
</gene>
<keyword evidence="6 7" id="KW-0961">Cell wall biogenesis/degradation</keyword>
<feature type="site" description="Important for catalytic activity" evidence="7">
    <location>
        <position position="235"/>
    </location>
</feature>
<comment type="caution">
    <text evidence="8">The sequence shown here is derived from an EMBL/GenBank/DDBJ whole genome shotgun (WGS) entry which is preliminary data.</text>
</comment>
<keyword evidence="5 7" id="KW-0456">Lyase</keyword>
<feature type="transmembrane region" description="Helical" evidence="7">
    <location>
        <begin position="15"/>
        <end position="40"/>
    </location>
</feature>
<dbReference type="AlphaFoldDB" id="A0A8J6NCB4"/>
<keyword evidence="2 7" id="KW-0812">Transmembrane</keyword>
<keyword evidence="4 7" id="KW-0472">Membrane</keyword>
<comment type="subcellular location">
    <subcellularLocation>
        <location evidence="7">Cell membrane</location>
        <topology evidence="7">Single-pass membrane protein</topology>
    </subcellularLocation>
</comment>
<dbReference type="FunFam" id="3.30.160.60:FF:000242">
    <property type="entry name" value="Endolytic murein transglycosylase"/>
    <property type="match status" value="1"/>
</dbReference>
<keyword evidence="1 7" id="KW-1003">Cell membrane</keyword>
<dbReference type="NCBIfam" id="TIGR00247">
    <property type="entry name" value="endolytic transglycosylase MltG"/>
    <property type="match status" value="1"/>
</dbReference>
<evidence type="ECO:0000256" key="4">
    <source>
        <dbReference type="ARBA" id="ARBA00023136"/>
    </source>
</evidence>
<dbReference type="PANTHER" id="PTHR30518:SF2">
    <property type="entry name" value="ENDOLYTIC MUREIN TRANSGLYCOSYLASE"/>
    <property type="match status" value="1"/>
</dbReference>
<name>A0A8J6NCB4_9BACT</name>
<reference evidence="8 9" key="1">
    <citation type="submission" date="2020-08" db="EMBL/GenBank/DDBJ databases">
        <title>Bridging the membrane lipid divide: bacteria of the FCB group superphylum have the potential to synthesize archaeal ether lipids.</title>
        <authorList>
            <person name="Villanueva L."/>
            <person name="Von Meijenfeldt F.A.B."/>
            <person name="Westbye A.B."/>
            <person name="Yadav S."/>
            <person name="Hopmans E.C."/>
            <person name="Dutilh B.E."/>
            <person name="Sinninghe Damste J.S."/>
        </authorList>
    </citation>
    <scope>NUCLEOTIDE SEQUENCE [LARGE SCALE GENOMIC DNA]</scope>
    <source>
        <strain evidence="8">NIOZ-UU81</strain>
    </source>
</reference>
<comment type="catalytic activity">
    <reaction evidence="7">
        <text>a peptidoglycan chain = a peptidoglycan chain with N-acetyl-1,6-anhydromuramyl-[peptide] at the reducing end + a peptidoglycan chain with N-acetylglucosamine at the non-reducing end.</text>
        <dbReference type="EC" id="4.2.2.29"/>
    </reaction>
</comment>
<evidence type="ECO:0000313" key="9">
    <source>
        <dbReference type="Proteomes" id="UP000599024"/>
    </source>
</evidence>
<evidence type="ECO:0000256" key="2">
    <source>
        <dbReference type="ARBA" id="ARBA00022692"/>
    </source>
</evidence>
<dbReference type="GO" id="GO:0008932">
    <property type="term" value="F:lytic endotransglycosylase activity"/>
    <property type="evidence" value="ECO:0007669"/>
    <property type="project" value="UniProtKB-UniRule"/>
</dbReference>
<organism evidence="8 9">
    <name type="scientific">Candidatus Desulfatifera sulfidica</name>
    <dbReference type="NCBI Taxonomy" id="2841691"/>
    <lineage>
        <taxon>Bacteria</taxon>
        <taxon>Pseudomonadati</taxon>
        <taxon>Thermodesulfobacteriota</taxon>
        <taxon>Desulfobulbia</taxon>
        <taxon>Desulfobulbales</taxon>
        <taxon>Desulfobulbaceae</taxon>
        <taxon>Candidatus Desulfatifera</taxon>
    </lineage>
</organism>
<evidence type="ECO:0000256" key="5">
    <source>
        <dbReference type="ARBA" id="ARBA00023239"/>
    </source>
</evidence>
<dbReference type="EMBL" id="JACNLK010000084">
    <property type="protein sequence ID" value="MBC8209220.1"/>
    <property type="molecule type" value="Genomic_DNA"/>
</dbReference>
<dbReference type="EC" id="4.2.2.29" evidence="7"/>
<evidence type="ECO:0000256" key="6">
    <source>
        <dbReference type="ARBA" id="ARBA00023316"/>
    </source>
</evidence>
<dbReference type="HAMAP" id="MF_02065">
    <property type="entry name" value="MltG"/>
    <property type="match status" value="1"/>
</dbReference>
<comment type="function">
    <text evidence="7">Functions as a peptidoglycan terminase that cleaves nascent peptidoglycan strands endolytically to terminate their elongation.</text>
</comment>
<evidence type="ECO:0000256" key="1">
    <source>
        <dbReference type="ARBA" id="ARBA00022475"/>
    </source>
</evidence>
<evidence type="ECO:0000256" key="3">
    <source>
        <dbReference type="ARBA" id="ARBA00022989"/>
    </source>
</evidence>
<keyword evidence="3 7" id="KW-1133">Transmembrane helix</keyword>